<dbReference type="Proteomes" id="UP001595989">
    <property type="component" value="Unassembled WGS sequence"/>
</dbReference>
<evidence type="ECO:0000313" key="2">
    <source>
        <dbReference type="Proteomes" id="UP001595989"/>
    </source>
</evidence>
<organism evidence="1 2">
    <name type="scientific">Virgibacillus kekensis</name>
    <dbReference type="NCBI Taxonomy" id="202261"/>
    <lineage>
        <taxon>Bacteria</taxon>
        <taxon>Bacillati</taxon>
        <taxon>Bacillota</taxon>
        <taxon>Bacilli</taxon>
        <taxon>Bacillales</taxon>
        <taxon>Bacillaceae</taxon>
        <taxon>Virgibacillus</taxon>
    </lineage>
</organism>
<sequence>MKKIGLVSGILLILLITFVIQIENRAYPLAETLPIIPENVTRLTLSEPVSNNYSTTTDETEIQSFLNHLDQAVYRKIRGNNPSYLPKQATTVYLEGNGKTDFIVIFDKSNDQSYCF</sequence>
<evidence type="ECO:0000313" key="1">
    <source>
        <dbReference type="EMBL" id="MFC4557708.1"/>
    </source>
</evidence>
<comment type="caution">
    <text evidence="1">The sequence shown here is derived from an EMBL/GenBank/DDBJ whole genome shotgun (WGS) entry which is preliminary data.</text>
</comment>
<name>A0ABV9DI06_9BACI</name>
<keyword evidence="2" id="KW-1185">Reference proteome</keyword>
<dbReference type="RefSeq" id="WP_390293694.1">
    <property type="nucleotide sequence ID" value="NZ_JBHSFU010000004.1"/>
</dbReference>
<protein>
    <submittedName>
        <fullName evidence="1">Uncharacterized protein</fullName>
    </submittedName>
</protein>
<dbReference type="EMBL" id="JBHSFU010000004">
    <property type="protein sequence ID" value="MFC4557708.1"/>
    <property type="molecule type" value="Genomic_DNA"/>
</dbReference>
<accession>A0ABV9DI06</accession>
<reference evidence="2" key="1">
    <citation type="journal article" date="2019" name="Int. J. Syst. Evol. Microbiol.">
        <title>The Global Catalogue of Microorganisms (GCM) 10K type strain sequencing project: providing services to taxonomists for standard genome sequencing and annotation.</title>
        <authorList>
            <consortium name="The Broad Institute Genomics Platform"/>
            <consortium name="The Broad Institute Genome Sequencing Center for Infectious Disease"/>
            <person name="Wu L."/>
            <person name="Ma J."/>
        </authorList>
    </citation>
    <scope>NUCLEOTIDE SEQUENCE [LARGE SCALE GENOMIC DNA]</scope>
    <source>
        <strain evidence="2">CGMCC 4.7426</strain>
    </source>
</reference>
<gene>
    <name evidence="1" type="ORF">ACFO3D_05725</name>
</gene>
<proteinExistence type="predicted"/>